<dbReference type="Proteomes" id="UP000234881">
    <property type="component" value="Unassembled WGS sequence"/>
</dbReference>
<comment type="caution">
    <text evidence="8">The sequence shown here is derived from an EMBL/GenBank/DDBJ whole genome shotgun (WGS) entry which is preliminary data.</text>
</comment>
<keyword evidence="9" id="KW-1185">Reference proteome</keyword>
<proteinExistence type="predicted"/>
<evidence type="ECO:0000313" key="8">
    <source>
        <dbReference type="EMBL" id="PLW75827.1"/>
    </source>
</evidence>
<dbReference type="EMBL" id="PKUQ01000042">
    <property type="protein sequence ID" value="PLW75827.1"/>
    <property type="molecule type" value="Genomic_DNA"/>
</dbReference>
<reference evidence="8 9" key="1">
    <citation type="submission" date="2018-01" db="EMBL/GenBank/DDBJ databases">
        <title>The draft genome sequence of Cohaesibacter sp. H1304.</title>
        <authorList>
            <person name="Wang N.-N."/>
            <person name="Du Z.-J."/>
        </authorList>
    </citation>
    <scope>NUCLEOTIDE SEQUENCE [LARGE SCALE GENOMIC DNA]</scope>
    <source>
        <strain evidence="8 9">H1304</strain>
    </source>
</reference>
<dbReference type="InterPro" id="IPR018076">
    <property type="entry name" value="T2SS_GspF_dom"/>
</dbReference>
<feature type="transmembrane region" description="Helical" evidence="6">
    <location>
        <begin position="141"/>
        <end position="163"/>
    </location>
</feature>
<dbReference type="GO" id="GO:0005886">
    <property type="term" value="C:plasma membrane"/>
    <property type="evidence" value="ECO:0007669"/>
    <property type="project" value="UniProtKB-SubCell"/>
</dbReference>
<evidence type="ECO:0000256" key="2">
    <source>
        <dbReference type="ARBA" id="ARBA00022475"/>
    </source>
</evidence>
<evidence type="ECO:0000256" key="1">
    <source>
        <dbReference type="ARBA" id="ARBA00004651"/>
    </source>
</evidence>
<keyword evidence="3 6" id="KW-0812">Transmembrane</keyword>
<evidence type="ECO:0000313" key="9">
    <source>
        <dbReference type="Proteomes" id="UP000234881"/>
    </source>
</evidence>
<dbReference type="Pfam" id="PF00482">
    <property type="entry name" value="T2SSF"/>
    <property type="match status" value="1"/>
</dbReference>
<evidence type="ECO:0000256" key="5">
    <source>
        <dbReference type="ARBA" id="ARBA00023136"/>
    </source>
</evidence>
<feature type="transmembrane region" description="Helical" evidence="6">
    <location>
        <begin position="293"/>
        <end position="318"/>
    </location>
</feature>
<comment type="subcellular location">
    <subcellularLocation>
        <location evidence="1">Cell membrane</location>
        <topology evidence="1">Multi-pass membrane protein</topology>
    </subcellularLocation>
</comment>
<evidence type="ECO:0000256" key="3">
    <source>
        <dbReference type="ARBA" id="ARBA00022692"/>
    </source>
</evidence>
<gene>
    <name evidence="8" type="ORF">C0081_17125</name>
</gene>
<feature type="transmembrane region" description="Helical" evidence="6">
    <location>
        <begin position="114"/>
        <end position="135"/>
    </location>
</feature>
<dbReference type="PANTHER" id="PTHR35007:SF2">
    <property type="entry name" value="PILUS ASSEMBLE PROTEIN"/>
    <property type="match status" value="1"/>
</dbReference>
<sequence length="319" mass="35274">MSGFDIQDVFALVTAIAVVASILAAAMPLLANDKLAERMKTVATERETIRKRERAALANSQQGGRASLRQAQKPFIMKIVDKFNMRDAFADKQSRTKLKQAGFRSENHLMTFTFARIVGPIAGLALAMFYIFVVIQPDYPTMVKVFLSLLFAYACYYAPILYIQNLISKRQASITKAWPDALDLLLICVESGMTAETGFQKVASEIGTSSVELAEELTLLTAELSYLQDRKIAYENMTMRTGLEGVRAVMTAMIQAERYGTPLGDAIRVMSEENRAMRMNAAEKKAAALPPKLTVPMILFFLPSIFVVVLGPAAISFWG</sequence>
<keyword evidence="4 6" id="KW-1133">Transmembrane helix</keyword>
<accession>A0A2N5XN38</accession>
<evidence type="ECO:0000256" key="4">
    <source>
        <dbReference type="ARBA" id="ARBA00022989"/>
    </source>
</evidence>
<protein>
    <submittedName>
        <fullName evidence="8">Type II secretion system protein</fullName>
    </submittedName>
</protein>
<dbReference type="RefSeq" id="WP_101535068.1">
    <property type="nucleotide sequence ID" value="NZ_PKUQ01000042.1"/>
</dbReference>
<evidence type="ECO:0000256" key="6">
    <source>
        <dbReference type="SAM" id="Phobius"/>
    </source>
</evidence>
<name>A0A2N5XN38_9HYPH</name>
<feature type="domain" description="Type II secretion system protein GspF" evidence="7">
    <location>
        <begin position="182"/>
        <end position="310"/>
    </location>
</feature>
<evidence type="ECO:0000259" key="7">
    <source>
        <dbReference type="Pfam" id="PF00482"/>
    </source>
</evidence>
<dbReference type="PANTHER" id="PTHR35007">
    <property type="entry name" value="INTEGRAL MEMBRANE PROTEIN-RELATED"/>
    <property type="match status" value="1"/>
</dbReference>
<keyword evidence="2" id="KW-1003">Cell membrane</keyword>
<dbReference type="OrthoDB" id="9810662at2"/>
<organism evidence="8 9">
    <name type="scientific">Cohaesibacter celericrescens</name>
    <dbReference type="NCBI Taxonomy" id="2067669"/>
    <lineage>
        <taxon>Bacteria</taxon>
        <taxon>Pseudomonadati</taxon>
        <taxon>Pseudomonadota</taxon>
        <taxon>Alphaproteobacteria</taxon>
        <taxon>Hyphomicrobiales</taxon>
        <taxon>Cohaesibacteraceae</taxon>
    </lineage>
</organism>
<keyword evidence="5 6" id="KW-0472">Membrane</keyword>
<dbReference type="AlphaFoldDB" id="A0A2N5XN38"/>
<feature type="transmembrane region" description="Helical" evidence="6">
    <location>
        <begin position="12"/>
        <end position="31"/>
    </location>
</feature>